<feature type="region of interest" description="Disordered" evidence="12">
    <location>
        <begin position="185"/>
        <end position="207"/>
    </location>
</feature>
<dbReference type="AlphaFoldDB" id="A0A670IW14"/>
<evidence type="ECO:0000256" key="7">
    <source>
        <dbReference type="ARBA" id="ARBA00023002"/>
    </source>
</evidence>
<keyword evidence="15" id="KW-1185">Reference proteome</keyword>
<sequence length="280" mass="31927">MYYNGCKFARSKIPRKFKLLGDDPREEEKLESNLQTLSTLMAPTYKKLAPDAYNNQIEYEHRAPECRLGLKEGRPFSGVTACLDFCAHAHRDLHNMQNGSTLVCTLTREDNREIGQTPEDEQLHVLPLYKISNVDEFGSAEGQEEKKRNGSIQVLSSFRRKVRMLSEPVKTCRQKKLEAKKAATEKLAAMENGSSKHEREKSNAARQKQFIPEKSKQWGFLLSCSLHESLKTTSENWEMEGPSTTYRLYISIRLAIVGIGSGTRTYKKYWGGPGKLMNNK</sequence>
<keyword evidence="8 11" id="KW-0408">Iron</keyword>
<dbReference type="GeneTree" id="ENSGT00940000160003"/>
<evidence type="ECO:0000256" key="9">
    <source>
        <dbReference type="ARBA" id="ARBA00047840"/>
    </source>
</evidence>
<feature type="domain" description="Methylcytosine dioxygenase TET1-3 oxygenase" evidence="13">
    <location>
        <begin position="1"/>
        <end position="280"/>
    </location>
</feature>
<organism evidence="14 15">
    <name type="scientific">Podarcis muralis</name>
    <name type="common">Wall lizard</name>
    <name type="synonym">Lacerta muralis</name>
    <dbReference type="NCBI Taxonomy" id="64176"/>
    <lineage>
        <taxon>Eukaryota</taxon>
        <taxon>Metazoa</taxon>
        <taxon>Chordata</taxon>
        <taxon>Craniata</taxon>
        <taxon>Vertebrata</taxon>
        <taxon>Euteleostomi</taxon>
        <taxon>Lepidosauria</taxon>
        <taxon>Squamata</taxon>
        <taxon>Bifurcata</taxon>
        <taxon>Unidentata</taxon>
        <taxon>Episquamata</taxon>
        <taxon>Laterata</taxon>
        <taxon>Lacertibaenia</taxon>
        <taxon>Lacertidae</taxon>
        <taxon>Podarcis</taxon>
    </lineage>
</organism>
<dbReference type="GO" id="GO:0008270">
    <property type="term" value="F:zinc ion binding"/>
    <property type="evidence" value="ECO:0007669"/>
    <property type="project" value="UniProtKB-UniRule"/>
</dbReference>
<comment type="subcellular location">
    <subcellularLocation>
        <location evidence="1">Chromosome</location>
    </subcellularLocation>
</comment>
<keyword evidence="4 11" id="KW-0479">Metal-binding</keyword>
<dbReference type="GO" id="GO:0141166">
    <property type="term" value="P:chromosomal 5-methylcytosine DNA demethylation pathway"/>
    <property type="evidence" value="ECO:0007669"/>
    <property type="project" value="UniProtKB-UniRule"/>
</dbReference>
<evidence type="ECO:0000256" key="11">
    <source>
        <dbReference type="RuleBase" id="RU367064"/>
    </source>
</evidence>
<evidence type="ECO:0000256" key="2">
    <source>
        <dbReference type="ARBA" id="ARBA00007502"/>
    </source>
</evidence>
<dbReference type="GO" id="GO:0005634">
    <property type="term" value="C:nucleus"/>
    <property type="evidence" value="ECO:0007669"/>
    <property type="project" value="UniProtKB-UniRule"/>
</dbReference>
<dbReference type="Proteomes" id="UP000472272">
    <property type="component" value="Chromosome 9"/>
</dbReference>
<dbReference type="InterPro" id="IPR024779">
    <property type="entry name" value="2OGFeDO_JBP1/TET_oxygenase_dom"/>
</dbReference>
<reference evidence="14 15" key="1">
    <citation type="journal article" date="2019" name="Proc. Natl. Acad. Sci. U.S.A.">
        <title>Regulatory changes in pterin and carotenoid genes underlie balanced color polymorphisms in the wall lizard.</title>
        <authorList>
            <person name="Andrade P."/>
            <person name="Pinho C."/>
            <person name="Perez I de Lanuza G."/>
            <person name="Afonso S."/>
            <person name="Brejcha J."/>
            <person name="Rubin C.J."/>
            <person name="Wallerman O."/>
            <person name="Pereira P."/>
            <person name="Sabatino S.J."/>
            <person name="Bellati A."/>
            <person name="Pellitteri-Rosa D."/>
            <person name="Bosakova Z."/>
            <person name="Bunikis I."/>
            <person name="Carretero M.A."/>
            <person name="Feiner N."/>
            <person name="Marsik P."/>
            <person name="Pauperio F."/>
            <person name="Salvi D."/>
            <person name="Soler L."/>
            <person name="While G.M."/>
            <person name="Uller T."/>
            <person name="Font E."/>
            <person name="Andersson L."/>
            <person name="Carneiro M."/>
        </authorList>
    </citation>
    <scope>NUCLEOTIDE SEQUENCE</scope>
</reference>
<dbReference type="GO" id="GO:0040029">
    <property type="term" value="P:epigenetic regulation of gene expression"/>
    <property type="evidence" value="ECO:0007669"/>
    <property type="project" value="InterPro"/>
</dbReference>
<dbReference type="GO" id="GO:0005694">
    <property type="term" value="C:chromosome"/>
    <property type="evidence" value="ECO:0007669"/>
    <property type="project" value="UniProtKB-SubCell"/>
</dbReference>
<evidence type="ECO:0000256" key="10">
    <source>
        <dbReference type="ARBA" id="ARBA00049431"/>
    </source>
</evidence>
<protein>
    <recommendedName>
        <fullName evidence="11">Methylcytosine dioxygenase TET</fullName>
        <ecNumber evidence="11">1.14.11.80</ecNumber>
    </recommendedName>
</protein>
<dbReference type="GO" id="GO:0030099">
    <property type="term" value="P:myeloid cell differentiation"/>
    <property type="evidence" value="ECO:0007669"/>
    <property type="project" value="TreeGrafter"/>
</dbReference>
<keyword evidence="6 11" id="KW-0223">Dioxygenase</keyword>
<evidence type="ECO:0000256" key="6">
    <source>
        <dbReference type="ARBA" id="ARBA00022964"/>
    </source>
</evidence>
<dbReference type="Ensembl" id="ENSPMRT00000016392.1">
    <property type="protein sequence ID" value="ENSPMRP00000015347.1"/>
    <property type="gene ID" value="ENSPMRG00000010222.1"/>
</dbReference>
<comment type="catalytic activity">
    <reaction evidence="9 11">
        <text>a 5-formyl-2'-deoxycytidine in DNA + 2-oxoglutarate + O2 = a 5-carboxyl-2'-deoxycytidine in DNA + succinate + CO2 + H(+)</text>
        <dbReference type="Rhea" id="RHEA:53832"/>
        <dbReference type="Rhea" id="RHEA-COMP:13656"/>
        <dbReference type="Rhea" id="RHEA-COMP:13657"/>
        <dbReference type="ChEBI" id="CHEBI:15378"/>
        <dbReference type="ChEBI" id="CHEBI:15379"/>
        <dbReference type="ChEBI" id="CHEBI:16526"/>
        <dbReference type="ChEBI" id="CHEBI:16810"/>
        <dbReference type="ChEBI" id="CHEBI:30031"/>
        <dbReference type="ChEBI" id="CHEBI:137731"/>
        <dbReference type="ChEBI" id="CHEBI:137732"/>
        <dbReference type="EC" id="1.14.11.80"/>
    </reaction>
</comment>
<evidence type="ECO:0000256" key="3">
    <source>
        <dbReference type="ARBA" id="ARBA00022454"/>
    </source>
</evidence>
<evidence type="ECO:0000313" key="15">
    <source>
        <dbReference type="Proteomes" id="UP000472272"/>
    </source>
</evidence>
<name>A0A670IW14_PODMU</name>
<dbReference type="GO" id="GO:0070579">
    <property type="term" value="F:DNA 5-methylcytosine dioxygenase activity"/>
    <property type="evidence" value="ECO:0007669"/>
    <property type="project" value="UniProtKB-UniRule"/>
</dbReference>
<dbReference type="PANTHER" id="PTHR23358">
    <property type="entry name" value="METHYLCYTOSINE DIOXYGENASE TET"/>
    <property type="match status" value="1"/>
</dbReference>
<dbReference type="InterPro" id="IPR040175">
    <property type="entry name" value="TET1/2/3"/>
</dbReference>
<evidence type="ECO:0000256" key="1">
    <source>
        <dbReference type="ARBA" id="ARBA00004286"/>
    </source>
</evidence>
<dbReference type="SMART" id="SM01333">
    <property type="entry name" value="Tet_JBP"/>
    <property type="match status" value="1"/>
</dbReference>
<dbReference type="EC" id="1.14.11.80" evidence="11"/>
<keyword evidence="7 11" id="KW-0560">Oxidoreductase</keyword>
<comment type="catalytic activity">
    <reaction evidence="10 11">
        <text>a 5-hydroxymethyl-2'-deoxycytidine in DNA + 2-oxoglutarate + O2 = a 5-formyl-2'-deoxycytidine in DNA + succinate + CO2 + H2O</text>
        <dbReference type="Rhea" id="RHEA:53828"/>
        <dbReference type="Rhea" id="RHEA-COMP:13315"/>
        <dbReference type="Rhea" id="RHEA-COMP:13656"/>
        <dbReference type="ChEBI" id="CHEBI:15377"/>
        <dbReference type="ChEBI" id="CHEBI:15379"/>
        <dbReference type="ChEBI" id="CHEBI:16526"/>
        <dbReference type="ChEBI" id="CHEBI:16810"/>
        <dbReference type="ChEBI" id="CHEBI:30031"/>
        <dbReference type="ChEBI" id="CHEBI:136731"/>
        <dbReference type="ChEBI" id="CHEBI:137731"/>
        <dbReference type="EC" id="1.14.11.80"/>
    </reaction>
</comment>
<accession>A0A670IW14</accession>
<evidence type="ECO:0000256" key="4">
    <source>
        <dbReference type="ARBA" id="ARBA00022723"/>
    </source>
</evidence>
<reference evidence="14" key="2">
    <citation type="submission" date="2025-08" db="UniProtKB">
        <authorList>
            <consortium name="Ensembl"/>
        </authorList>
    </citation>
    <scope>IDENTIFICATION</scope>
</reference>
<evidence type="ECO:0000259" key="13">
    <source>
        <dbReference type="SMART" id="SM01333"/>
    </source>
</evidence>
<keyword evidence="5 11" id="KW-0862">Zinc</keyword>
<comment type="cofactor">
    <cofactor evidence="11">
        <name>Zn(2+)</name>
        <dbReference type="ChEBI" id="CHEBI:29105"/>
    </cofactor>
    <text evidence="11">The zinc ions have a structural role.</text>
</comment>
<feature type="compositionally biased region" description="Basic and acidic residues" evidence="12">
    <location>
        <begin position="194"/>
        <end position="203"/>
    </location>
</feature>
<proteinExistence type="inferred from homology"/>
<reference evidence="14" key="3">
    <citation type="submission" date="2025-09" db="UniProtKB">
        <authorList>
            <consortium name="Ensembl"/>
        </authorList>
    </citation>
    <scope>IDENTIFICATION</scope>
</reference>
<dbReference type="GO" id="GO:0045944">
    <property type="term" value="P:positive regulation of transcription by RNA polymerase II"/>
    <property type="evidence" value="ECO:0007669"/>
    <property type="project" value="TreeGrafter"/>
</dbReference>
<comment type="catalytic activity">
    <reaction evidence="11">
        <text>a 5-methyl-2'-deoxycytidine in DNA + 2-oxoglutarate + O2 = a 5-hydroxymethyl-2'-deoxycytidine in DNA + succinate + CO2</text>
        <dbReference type="Rhea" id="RHEA:52636"/>
        <dbReference type="Rhea" id="RHEA-COMP:11370"/>
        <dbReference type="Rhea" id="RHEA-COMP:13315"/>
        <dbReference type="ChEBI" id="CHEBI:15379"/>
        <dbReference type="ChEBI" id="CHEBI:16526"/>
        <dbReference type="ChEBI" id="CHEBI:16810"/>
        <dbReference type="ChEBI" id="CHEBI:30031"/>
        <dbReference type="ChEBI" id="CHEBI:85454"/>
        <dbReference type="ChEBI" id="CHEBI:136731"/>
        <dbReference type="EC" id="1.14.11.80"/>
    </reaction>
</comment>
<dbReference type="OMA" id="NATRIAW"/>
<evidence type="ECO:0000313" key="14">
    <source>
        <dbReference type="Ensembl" id="ENSPMRP00000015347.1"/>
    </source>
</evidence>
<dbReference type="PANTHER" id="PTHR23358:SF3">
    <property type="entry name" value="METHYLCYTOSINE DIOXYGENASE TET2"/>
    <property type="match status" value="1"/>
</dbReference>
<evidence type="ECO:0000256" key="12">
    <source>
        <dbReference type="SAM" id="MobiDB-lite"/>
    </source>
</evidence>
<evidence type="ECO:0000256" key="8">
    <source>
        <dbReference type="ARBA" id="ARBA00023004"/>
    </source>
</evidence>
<dbReference type="InterPro" id="IPR046942">
    <property type="entry name" value="TET_oxygenase"/>
</dbReference>
<comment type="cofactor">
    <cofactor evidence="11">
        <name>Fe(2+)</name>
        <dbReference type="ChEBI" id="CHEBI:29033"/>
    </cofactor>
    <text evidence="11">Binds 1 Fe(2+) ion per subunit.</text>
</comment>
<keyword evidence="3" id="KW-0158">Chromosome</keyword>
<evidence type="ECO:0000256" key="5">
    <source>
        <dbReference type="ARBA" id="ARBA00022833"/>
    </source>
</evidence>
<dbReference type="Pfam" id="PF12851">
    <property type="entry name" value="Tet_JBP"/>
    <property type="match status" value="1"/>
</dbReference>
<comment type="function">
    <text evidence="11">Dioxygenase that catalyzes the conversion of the modified genomic base 5-methylcytosine (5mC) into 5-hydroxymethylcytosine (5hmC) and plays a key role in epigenetic chromatin reprogramming during embryonic development.</text>
</comment>
<comment type="similarity">
    <text evidence="2 11">Belongs to the TET family.</text>
</comment>